<comment type="caution">
    <text evidence="1">The sequence shown here is derived from an EMBL/GenBank/DDBJ whole genome shotgun (WGS) entry which is preliminary data.</text>
</comment>
<name>A0ABT0YBD2_9ACTN</name>
<organism evidence="1 2">
    <name type="scientific">Paractinoplanes hotanensis</name>
    <dbReference type="NCBI Taxonomy" id="2906497"/>
    <lineage>
        <taxon>Bacteria</taxon>
        <taxon>Bacillati</taxon>
        <taxon>Actinomycetota</taxon>
        <taxon>Actinomycetes</taxon>
        <taxon>Micromonosporales</taxon>
        <taxon>Micromonosporaceae</taxon>
        <taxon>Paractinoplanes</taxon>
    </lineage>
</organism>
<sequence>MLEEVQVGEDVAKLAAASLWPLNDDDVIDTLRMAHRLEQAAAALQARLVQQAVVRKLPARHGHRNTTGWLRSHLLLDPGPARELTERAAVLARHPELEQALLDGRVDTRQAIVIAAASDTVKAELTELGESGPADDGRVTHEATTTLIELADRLPAYQLRRVGERILAHVAPQLAEGADEQALARQEARAHRARAFTLSTPVWPRTRSGSSRE</sequence>
<proteinExistence type="predicted"/>
<dbReference type="RefSeq" id="WP_251802519.1">
    <property type="nucleotide sequence ID" value="NZ_JAMQOL010000052.1"/>
</dbReference>
<reference evidence="1 2" key="1">
    <citation type="submission" date="2022-06" db="EMBL/GenBank/DDBJ databases">
        <title>Actinoplanes abujensis sp. nov., isolated from Nigerian arid soil.</title>
        <authorList>
            <person name="Ding P."/>
        </authorList>
    </citation>
    <scope>NUCLEOTIDE SEQUENCE [LARGE SCALE GENOMIC DNA]</scope>
    <source>
        <strain evidence="2">TRM88002</strain>
    </source>
</reference>
<protein>
    <recommendedName>
        <fullName evidence="3">DUF222 domain-containing protein</fullName>
    </recommendedName>
</protein>
<dbReference type="EMBL" id="JAMQOL010000052">
    <property type="protein sequence ID" value="MCM4082787.1"/>
    <property type="molecule type" value="Genomic_DNA"/>
</dbReference>
<evidence type="ECO:0008006" key="3">
    <source>
        <dbReference type="Google" id="ProtNLM"/>
    </source>
</evidence>
<keyword evidence="2" id="KW-1185">Reference proteome</keyword>
<accession>A0ABT0YBD2</accession>
<evidence type="ECO:0000313" key="2">
    <source>
        <dbReference type="Proteomes" id="UP001523216"/>
    </source>
</evidence>
<dbReference type="Proteomes" id="UP001523216">
    <property type="component" value="Unassembled WGS sequence"/>
</dbReference>
<gene>
    <name evidence="1" type="ORF">LXN57_34985</name>
</gene>
<evidence type="ECO:0000313" key="1">
    <source>
        <dbReference type="EMBL" id="MCM4082787.1"/>
    </source>
</evidence>